<dbReference type="AlphaFoldDB" id="A0A1C3N4T1"/>
<gene>
    <name evidence="1" type="ORF">GA0070620_3102</name>
</gene>
<accession>A0A1C3N4T1</accession>
<dbReference type="RefSeq" id="WP_197677603.1">
    <property type="nucleotide sequence ID" value="NZ_JBHRWG010000004.1"/>
</dbReference>
<protein>
    <submittedName>
        <fullName evidence="1">Uncharacterized protein</fullName>
    </submittedName>
</protein>
<evidence type="ECO:0000313" key="1">
    <source>
        <dbReference type="EMBL" id="SBV27578.1"/>
    </source>
</evidence>
<dbReference type="STRING" id="307121.GA0070620_3102"/>
<evidence type="ECO:0000313" key="2">
    <source>
        <dbReference type="Proteomes" id="UP000199393"/>
    </source>
</evidence>
<keyword evidence="2" id="KW-1185">Reference proteome</keyword>
<dbReference type="Proteomes" id="UP000199393">
    <property type="component" value="Chromosome I"/>
</dbReference>
<name>A0A1C3N4T1_9ACTN</name>
<organism evidence="1 2">
    <name type="scientific">Micromonospora krabiensis</name>
    <dbReference type="NCBI Taxonomy" id="307121"/>
    <lineage>
        <taxon>Bacteria</taxon>
        <taxon>Bacillati</taxon>
        <taxon>Actinomycetota</taxon>
        <taxon>Actinomycetes</taxon>
        <taxon>Micromonosporales</taxon>
        <taxon>Micromonosporaceae</taxon>
        <taxon>Micromonospora</taxon>
    </lineage>
</organism>
<sequence length="243" mass="24865">MPGFDDLAPLFAAEPGPSVGYRQGVIRQWNPVTAENVVEVDGTLITNVSILNTNEALQLQPGDVVGILTTGGAARSWAILGRLTIPGTDAAASALRVVSSRITAAVNNAQGTLTVPTPSYTDLAGGGGVGPSVTVDISGSGKALVMFGVETAWGAPVTEGLGAYASVAVSGATSIAANASWGVGHDVNPVNEAHTFTASKFHLFTGLNAGANTFTMKYRVYTATGTGTPTVWFREREIAVFAL</sequence>
<reference evidence="2" key="1">
    <citation type="submission" date="2016-06" db="EMBL/GenBank/DDBJ databases">
        <authorList>
            <person name="Varghese N."/>
        </authorList>
    </citation>
    <scope>NUCLEOTIDE SEQUENCE [LARGE SCALE GENOMIC DNA]</scope>
    <source>
        <strain evidence="2">DSM 45344</strain>
    </source>
</reference>
<dbReference type="EMBL" id="LT598496">
    <property type="protein sequence ID" value="SBV27578.1"/>
    <property type="molecule type" value="Genomic_DNA"/>
</dbReference>
<proteinExistence type="predicted"/>